<feature type="transmembrane region" description="Helical" evidence="7">
    <location>
        <begin position="21"/>
        <end position="45"/>
    </location>
</feature>
<dbReference type="InterPro" id="IPR017039">
    <property type="entry name" value="Virul_fac_BrkB"/>
</dbReference>
<organism evidence="8 9">
    <name type="scientific">Niveibacterium microcysteis</name>
    <dbReference type="NCBI Taxonomy" id="2811415"/>
    <lineage>
        <taxon>Bacteria</taxon>
        <taxon>Pseudomonadati</taxon>
        <taxon>Pseudomonadota</taxon>
        <taxon>Betaproteobacteria</taxon>
        <taxon>Rhodocyclales</taxon>
        <taxon>Rhodocyclaceae</taxon>
        <taxon>Niveibacterium</taxon>
    </lineage>
</organism>
<keyword evidence="4 7" id="KW-0812">Transmembrane</keyword>
<evidence type="ECO:0000256" key="5">
    <source>
        <dbReference type="ARBA" id="ARBA00022989"/>
    </source>
</evidence>
<proteinExistence type="inferred from homology"/>
<evidence type="ECO:0000313" key="8">
    <source>
        <dbReference type="EMBL" id="QSI78344.1"/>
    </source>
</evidence>
<feature type="transmembrane region" description="Helical" evidence="7">
    <location>
        <begin position="236"/>
        <end position="263"/>
    </location>
</feature>
<evidence type="ECO:0000256" key="1">
    <source>
        <dbReference type="ARBA" id="ARBA00004651"/>
    </source>
</evidence>
<dbReference type="PANTHER" id="PTHR30213">
    <property type="entry name" value="INNER MEMBRANE PROTEIN YHJD"/>
    <property type="match status" value="1"/>
</dbReference>
<evidence type="ECO:0000256" key="7">
    <source>
        <dbReference type="HAMAP-Rule" id="MF_00672"/>
    </source>
</evidence>
<dbReference type="PANTHER" id="PTHR30213:SF0">
    <property type="entry name" value="UPF0761 MEMBRANE PROTEIN YIHY"/>
    <property type="match status" value="1"/>
</dbReference>
<comment type="similarity">
    <text evidence="7">Belongs to the UPF0761 family.</text>
</comment>
<dbReference type="Proteomes" id="UP000663570">
    <property type="component" value="Chromosome"/>
</dbReference>
<keyword evidence="2 7" id="KW-1003">Cell membrane</keyword>
<reference evidence="8 9" key="1">
    <citation type="submission" date="2021-02" db="EMBL/GenBank/DDBJ databases">
        <title>Niveibacterium changnyeongensis HC41.</title>
        <authorList>
            <person name="Kang M."/>
        </authorList>
    </citation>
    <scope>NUCLEOTIDE SEQUENCE [LARGE SCALE GENOMIC DNA]</scope>
    <source>
        <strain evidence="8 9">HC41</strain>
    </source>
</reference>
<evidence type="ECO:0000256" key="6">
    <source>
        <dbReference type="ARBA" id="ARBA00023136"/>
    </source>
</evidence>
<feature type="transmembrane region" description="Helical" evidence="7">
    <location>
        <begin position="201"/>
        <end position="224"/>
    </location>
</feature>
<dbReference type="RefSeq" id="WP_206255682.1">
    <property type="nucleotide sequence ID" value="NZ_CP071060.1"/>
</dbReference>
<keyword evidence="5 7" id="KW-1133">Transmembrane helix</keyword>
<evidence type="ECO:0000313" key="9">
    <source>
        <dbReference type="Proteomes" id="UP000663570"/>
    </source>
</evidence>
<feature type="transmembrane region" description="Helical" evidence="7">
    <location>
        <begin position="166"/>
        <end position="189"/>
    </location>
</feature>
<protein>
    <recommendedName>
        <fullName evidence="7">UPF0761 membrane protein JY500_06875</fullName>
    </recommendedName>
</protein>
<keyword evidence="6 7" id="KW-0472">Membrane</keyword>
<name>A0ABX7MAD2_9RHOO</name>
<feature type="transmembrane region" description="Helical" evidence="7">
    <location>
        <begin position="130"/>
        <end position="154"/>
    </location>
</feature>
<dbReference type="EMBL" id="CP071060">
    <property type="protein sequence ID" value="QSI78344.1"/>
    <property type="molecule type" value="Genomic_DNA"/>
</dbReference>
<feature type="transmembrane region" description="Helical" evidence="7">
    <location>
        <begin position="90"/>
        <end position="109"/>
    </location>
</feature>
<evidence type="ECO:0000256" key="3">
    <source>
        <dbReference type="ARBA" id="ARBA00022519"/>
    </source>
</evidence>
<gene>
    <name evidence="8" type="ORF">JY500_06875</name>
</gene>
<keyword evidence="9" id="KW-1185">Reference proteome</keyword>
<evidence type="ECO:0000256" key="4">
    <source>
        <dbReference type="ARBA" id="ARBA00022692"/>
    </source>
</evidence>
<keyword evidence="3" id="KW-0997">Cell inner membrane</keyword>
<dbReference type="NCBIfam" id="TIGR00765">
    <property type="entry name" value="yihY_not_rbn"/>
    <property type="match status" value="1"/>
</dbReference>
<dbReference type="Pfam" id="PF03631">
    <property type="entry name" value="Virul_fac_BrkB"/>
    <property type="match status" value="1"/>
</dbReference>
<comment type="subcellular location">
    <subcellularLocation>
        <location evidence="1 7">Cell membrane</location>
        <topology evidence="1 7">Multi-pass membrane protein</topology>
    </subcellularLocation>
</comment>
<evidence type="ECO:0000256" key="2">
    <source>
        <dbReference type="ARBA" id="ARBA00022475"/>
    </source>
</evidence>
<sequence>MEEVRRFLELLIERFKEVRGSLVASSLTFTTLLSLVPLVAVSFTVMGQLPMFAQLGTTLKVFLLTNLLPDKAGKVIATYAVQFSQKASDLTLFGGVALIATAVLLLMTIDRSFNAIWQVKRPRPVWNRIALFWLAITFGPVVLAASIAATTYAVTASLGAVDEPVWLRSMVLRLMPVLLFSALFAYLFFAMPNRRINPRHAIVGGAFAGVGIVLLQRLLGVYFARFPSYTLLYGTFSAIPIFLVWLYSTWLVILVGAMVTAVIPDFLARRRVLPPTVAGRFYASTRLLAALEQAQRAGVLSTLSELAAASRQRIEETDAMLESMREAGWVCESDDGGWLLVGAAGTVSSGQLFSRFVLSAADVARLASGDQSGAAQSAQQMAAALARALDRPSTDQIG</sequence>
<accession>A0ABX7MAD2</accession>
<dbReference type="HAMAP" id="MF_00672">
    <property type="entry name" value="UPF0761"/>
    <property type="match status" value="1"/>
</dbReference>
<dbReference type="InterPro" id="IPR023679">
    <property type="entry name" value="UPF0761_bac"/>
</dbReference>